<protein>
    <submittedName>
        <fullName evidence="1">Uncharacterized protein</fullName>
    </submittedName>
</protein>
<name>A0A5K7Z8C0_9BACT</name>
<gene>
    <name evidence="1" type="ORF">DSCW_38260</name>
</gene>
<evidence type="ECO:0000313" key="1">
    <source>
        <dbReference type="EMBL" id="BBO76409.1"/>
    </source>
</evidence>
<dbReference type="EMBL" id="AP021875">
    <property type="protein sequence ID" value="BBO76409.1"/>
    <property type="molecule type" value="Genomic_DNA"/>
</dbReference>
<dbReference type="RefSeq" id="WP_155305236.1">
    <property type="nucleotide sequence ID" value="NZ_AP021875.1"/>
</dbReference>
<keyword evidence="2" id="KW-1185">Reference proteome</keyword>
<sequence>MQAESIKAQVHQLADNLPDSATWEDVMYRIYLRQAIDAGMKDSDGKRTLEVKEVRKKFGCSCRYPWCPVNA</sequence>
<proteinExistence type="predicted"/>
<reference evidence="1 2" key="1">
    <citation type="submission" date="2019-11" db="EMBL/GenBank/DDBJ databases">
        <title>Comparative genomics of hydrocarbon-degrading Desulfosarcina strains.</title>
        <authorList>
            <person name="Watanabe M."/>
            <person name="Kojima H."/>
            <person name="Fukui M."/>
        </authorList>
    </citation>
    <scope>NUCLEOTIDE SEQUENCE [LARGE SCALE GENOMIC DNA]</scope>
    <source>
        <strain evidence="1 2">PP31</strain>
    </source>
</reference>
<accession>A0A5K7Z8C0</accession>
<dbReference type="OrthoDB" id="5422155at2"/>
<dbReference type="AlphaFoldDB" id="A0A5K7Z8C0"/>
<dbReference type="Proteomes" id="UP000427769">
    <property type="component" value="Chromosome"/>
</dbReference>
<organism evidence="1 2">
    <name type="scientific">Desulfosarcina widdelii</name>
    <dbReference type="NCBI Taxonomy" id="947919"/>
    <lineage>
        <taxon>Bacteria</taxon>
        <taxon>Pseudomonadati</taxon>
        <taxon>Thermodesulfobacteriota</taxon>
        <taxon>Desulfobacteria</taxon>
        <taxon>Desulfobacterales</taxon>
        <taxon>Desulfosarcinaceae</taxon>
        <taxon>Desulfosarcina</taxon>
    </lineage>
</organism>
<dbReference type="KEGG" id="dwd:DSCW_38260"/>
<evidence type="ECO:0000313" key="2">
    <source>
        <dbReference type="Proteomes" id="UP000427769"/>
    </source>
</evidence>